<dbReference type="RefSeq" id="WP_181556198.1">
    <property type="nucleotide sequence ID" value="NZ_JACDUT010000006.1"/>
</dbReference>
<sequence length="181" mass="20862">MTNILLINGSSRENGNTEQLADVMLKGISCTRMNLRDFFIQPIVDQRHVPGGFTAVADDYDQVIETVRQHDVLIFATPIYWYGMSGHMKQFVDRWSQSLRDTRFSFKAEMEKKKAFVLICGGDDPYVKGLPLIQQFQYIFQFVGLEYIGYLIGKGNAPGDVLRDELAIRQAKYWNQFFQSL</sequence>
<name>A0A7V9Z7H3_9BACL</name>
<protein>
    <submittedName>
        <fullName evidence="4">Multimeric flavodoxin WrbA</fullName>
    </submittedName>
</protein>
<dbReference type="InterPro" id="IPR051796">
    <property type="entry name" value="ISF_SsuE-like"/>
</dbReference>
<evidence type="ECO:0000256" key="2">
    <source>
        <dbReference type="ARBA" id="ARBA00022643"/>
    </source>
</evidence>
<dbReference type="EMBL" id="JACDUT010000006">
    <property type="protein sequence ID" value="MBA2875370.1"/>
    <property type="molecule type" value="Genomic_DNA"/>
</dbReference>
<dbReference type="Gene3D" id="3.40.50.360">
    <property type="match status" value="1"/>
</dbReference>
<dbReference type="InterPro" id="IPR029039">
    <property type="entry name" value="Flavoprotein-like_sf"/>
</dbReference>
<keyword evidence="2" id="KW-0288">FMN</keyword>
<organism evidence="4 5">
    <name type="scientific">Thermaerobacillus caldiproteolyticus</name>
    <dbReference type="NCBI Taxonomy" id="247480"/>
    <lineage>
        <taxon>Bacteria</taxon>
        <taxon>Bacillati</taxon>
        <taxon>Bacillota</taxon>
        <taxon>Bacilli</taxon>
        <taxon>Bacillales</taxon>
        <taxon>Anoxybacillaceae</taxon>
        <taxon>Thermaerobacillus</taxon>
    </lineage>
</organism>
<dbReference type="GO" id="GO:0016491">
    <property type="term" value="F:oxidoreductase activity"/>
    <property type="evidence" value="ECO:0007669"/>
    <property type="project" value="InterPro"/>
</dbReference>
<keyword evidence="1" id="KW-0285">Flavoprotein</keyword>
<proteinExistence type="predicted"/>
<dbReference type="PANTHER" id="PTHR43278:SF4">
    <property type="entry name" value="NAD(P)H-DEPENDENT FMN-CONTAINING OXIDOREDUCTASE YWQN-RELATED"/>
    <property type="match status" value="1"/>
</dbReference>
<evidence type="ECO:0000259" key="3">
    <source>
        <dbReference type="Pfam" id="PF03358"/>
    </source>
</evidence>
<dbReference type="Pfam" id="PF03358">
    <property type="entry name" value="FMN_red"/>
    <property type="match status" value="1"/>
</dbReference>
<evidence type="ECO:0000256" key="1">
    <source>
        <dbReference type="ARBA" id="ARBA00022630"/>
    </source>
</evidence>
<dbReference type="AlphaFoldDB" id="A0A7V9Z7H3"/>
<dbReference type="InterPro" id="IPR005025">
    <property type="entry name" value="FMN_Rdtase-like_dom"/>
</dbReference>
<gene>
    <name evidence="4" type="ORF">HNR31_002158</name>
</gene>
<evidence type="ECO:0000313" key="5">
    <source>
        <dbReference type="Proteomes" id="UP000523087"/>
    </source>
</evidence>
<comment type="caution">
    <text evidence="4">The sequence shown here is derived from an EMBL/GenBank/DDBJ whole genome shotgun (WGS) entry which is preliminary data.</text>
</comment>
<dbReference type="Proteomes" id="UP000523087">
    <property type="component" value="Unassembled WGS sequence"/>
</dbReference>
<keyword evidence="5" id="KW-1185">Reference proteome</keyword>
<accession>A0A7V9Z7H3</accession>
<evidence type="ECO:0000313" key="4">
    <source>
        <dbReference type="EMBL" id="MBA2875370.1"/>
    </source>
</evidence>
<dbReference type="PANTHER" id="PTHR43278">
    <property type="entry name" value="NAD(P)H-DEPENDENT FMN-CONTAINING OXIDOREDUCTASE YWQN-RELATED"/>
    <property type="match status" value="1"/>
</dbReference>
<reference evidence="4 5" key="1">
    <citation type="submission" date="2020-07" db="EMBL/GenBank/DDBJ databases">
        <title>Genomic Encyclopedia of Type Strains, Phase IV (KMG-IV): sequencing the most valuable type-strain genomes for metagenomic binning, comparative biology and taxonomic classification.</title>
        <authorList>
            <person name="Goeker M."/>
        </authorList>
    </citation>
    <scope>NUCLEOTIDE SEQUENCE [LARGE SCALE GENOMIC DNA]</scope>
    <source>
        <strain evidence="4 5">DSM 15730</strain>
    </source>
</reference>
<dbReference type="SUPFAM" id="SSF52218">
    <property type="entry name" value="Flavoproteins"/>
    <property type="match status" value="1"/>
</dbReference>
<feature type="domain" description="NADPH-dependent FMN reductase-like" evidence="3">
    <location>
        <begin position="3"/>
        <end position="122"/>
    </location>
</feature>